<dbReference type="Proteomes" id="UP000267223">
    <property type="component" value="Unassembled WGS sequence"/>
</dbReference>
<comment type="caution">
    <text evidence="3">The sequence shown here is derived from an EMBL/GenBank/DDBJ whole genome shotgun (WGS) entry which is preliminary data.</text>
</comment>
<dbReference type="OrthoDB" id="1120671at2"/>
<dbReference type="AlphaFoldDB" id="A0A3M9NGP8"/>
<dbReference type="PROSITE" id="PS51186">
    <property type="entry name" value="GNAT"/>
    <property type="match status" value="1"/>
</dbReference>
<keyword evidence="4" id="KW-1185">Reference proteome</keyword>
<dbReference type="InterPro" id="IPR045057">
    <property type="entry name" value="Gcn5-rel_NAT"/>
</dbReference>
<feature type="domain" description="N-acetyltransferase" evidence="2">
    <location>
        <begin position="16"/>
        <end position="103"/>
    </location>
</feature>
<reference evidence="3 4" key="1">
    <citation type="submission" date="2018-11" db="EMBL/GenBank/DDBJ databases">
        <title>Draft genome sequence of Ferruginibacter sp. BO-59.</title>
        <authorList>
            <person name="Im W.T."/>
        </authorList>
    </citation>
    <scope>NUCLEOTIDE SEQUENCE [LARGE SCALE GENOMIC DNA]</scope>
    <source>
        <strain evidence="3 4">BO-59</strain>
    </source>
</reference>
<evidence type="ECO:0000259" key="2">
    <source>
        <dbReference type="PROSITE" id="PS51729"/>
    </source>
</evidence>
<dbReference type="InterPro" id="IPR000182">
    <property type="entry name" value="GNAT_dom"/>
</dbReference>
<dbReference type="Pfam" id="PF14542">
    <property type="entry name" value="Acetyltransf_CG"/>
    <property type="match status" value="1"/>
</dbReference>
<dbReference type="SUPFAM" id="SSF55729">
    <property type="entry name" value="Acyl-CoA N-acyltransferases (Nat)"/>
    <property type="match status" value="1"/>
</dbReference>
<keyword evidence="3" id="KW-0808">Transferase</keyword>
<dbReference type="Gene3D" id="3.40.630.30">
    <property type="match status" value="1"/>
</dbReference>
<organism evidence="3 4">
    <name type="scientific">Hanamia caeni</name>
    <dbReference type="NCBI Taxonomy" id="2294116"/>
    <lineage>
        <taxon>Bacteria</taxon>
        <taxon>Pseudomonadati</taxon>
        <taxon>Bacteroidota</taxon>
        <taxon>Chitinophagia</taxon>
        <taxon>Chitinophagales</taxon>
        <taxon>Chitinophagaceae</taxon>
        <taxon>Hanamia</taxon>
    </lineage>
</organism>
<dbReference type="CDD" id="cd04301">
    <property type="entry name" value="NAT_SF"/>
    <property type="match status" value="1"/>
</dbReference>
<name>A0A3M9NGP8_9BACT</name>
<sequence>MKDENIYTTEPVQLEWDDKNRGRFFITMNEQEVAEMIIGRDGNDVIVYHTEVLPEAEGKGLAKKLLESMVAYVRENNLQVVVLCPYVFAQFRRHPETYADIWKNKPGQ</sequence>
<feature type="domain" description="N-acetyltransferase" evidence="1">
    <location>
        <begin position="1"/>
        <end position="108"/>
    </location>
</feature>
<dbReference type="EMBL" id="RJJR01000006">
    <property type="protein sequence ID" value="RNI36969.1"/>
    <property type="molecule type" value="Genomic_DNA"/>
</dbReference>
<gene>
    <name evidence="3" type="ORF">EFY79_09170</name>
</gene>
<protein>
    <submittedName>
        <fullName evidence="3">N-acetyltransferase</fullName>
    </submittedName>
</protein>
<proteinExistence type="predicted"/>
<dbReference type="PROSITE" id="PS51729">
    <property type="entry name" value="GNAT_YJDJ"/>
    <property type="match status" value="1"/>
</dbReference>
<dbReference type="InterPro" id="IPR016181">
    <property type="entry name" value="Acyl_CoA_acyltransferase"/>
</dbReference>
<evidence type="ECO:0000313" key="3">
    <source>
        <dbReference type="EMBL" id="RNI36969.1"/>
    </source>
</evidence>
<evidence type="ECO:0000313" key="4">
    <source>
        <dbReference type="Proteomes" id="UP000267223"/>
    </source>
</evidence>
<evidence type="ECO:0000259" key="1">
    <source>
        <dbReference type="PROSITE" id="PS51186"/>
    </source>
</evidence>
<dbReference type="PANTHER" id="PTHR31435">
    <property type="entry name" value="PROTEIN NATD1"/>
    <property type="match status" value="1"/>
</dbReference>
<dbReference type="PANTHER" id="PTHR31435:SF10">
    <property type="entry name" value="BSR4717 PROTEIN"/>
    <property type="match status" value="1"/>
</dbReference>
<dbReference type="GO" id="GO:0016747">
    <property type="term" value="F:acyltransferase activity, transferring groups other than amino-acyl groups"/>
    <property type="evidence" value="ECO:0007669"/>
    <property type="project" value="InterPro"/>
</dbReference>
<accession>A0A3M9NGP8</accession>
<dbReference type="InterPro" id="IPR031165">
    <property type="entry name" value="GNAT_YJDJ"/>
</dbReference>